<sequence>MKISMFTNTYLPHVGGVARSVSTFADELRNRGHRVQVIAPTFADTPAEDDKTVVRVPAIQHFNGSDFSVRIPLPGIISEALSDFAPDIIHSHHPFLLGDAALRLARTMELPLVFTHHTLYEQYTHYVPLDSPALKRFVIELATGYANLCNRVVAPSSSVKDLLLKRGVKSTITVLATGIDIDLFSRGYGRRCRQRHGISDQTIIIGHVGRLAREKNLPYLAKAVATVVQQREGVCFLVVGSGDAEQEIKTIFNERGCVERLVMAGRLTGEQLADAYAAMDLFAFASRSETQGLVLAEAMAASTPVVALKASGVEDVVRHHVNGLVLGADSSSDAFAGALSALLDDSDQLASLRRAARTTAPQFSKESCTDRLVDLYRETIGNGHRPHHTDRDFFDSVRLAIRAEWELFQEKTKAALTSLVESEDQA</sequence>
<dbReference type="InterPro" id="IPR001296">
    <property type="entry name" value="Glyco_trans_1"/>
</dbReference>
<dbReference type="Gene3D" id="3.40.50.2000">
    <property type="entry name" value="Glycogen Phosphorylase B"/>
    <property type="match status" value="2"/>
</dbReference>
<name>A0A1M5VYR4_9BACT</name>
<dbReference type="OrthoDB" id="5490313at2"/>
<evidence type="ECO:0000259" key="2">
    <source>
        <dbReference type="Pfam" id="PF13439"/>
    </source>
</evidence>
<dbReference type="InterPro" id="IPR028098">
    <property type="entry name" value="Glyco_trans_4-like_N"/>
</dbReference>
<evidence type="ECO:0000313" key="4">
    <source>
        <dbReference type="Proteomes" id="UP000184139"/>
    </source>
</evidence>
<dbReference type="RefSeq" id="WP_073375640.1">
    <property type="nucleotide sequence ID" value="NZ_FQXS01000010.1"/>
</dbReference>
<dbReference type="Pfam" id="PF00534">
    <property type="entry name" value="Glycos_transf_1"/>
    <property type="match status" value="1"/>
</dbReference>
<dbReference type="GO" id="GO:0016757">
    <property type="term" value="F:glycosyltransferase activity"/>
    <property type="evidence" value="ECO:0007669"/>
    <property type="project" value="InterPro"/>
</dbReference>
<dbReference type="Proteomes" id="UP000184139">
    <property type="component" value="Unassembled WGS sequence"/>
</dbReference>
<organism evidence="3 4">
    <name type="scientific">Desulfofustis glycolicus DSM 9705</name>
    <dbReference type="NCBI Taxonomy" id="1121409"/>
    <lineage>
        <taxon>Bacteria</taxon>
        <taxon>Pseudomonadati</taxon>
        <taxon>Thermodesulfobacteriota</taxon>
        <taxon>Desulfobulbia</taxon>
        <taxon>Desulfobulbales</taxon>
        <taxon>Desulfocapsaceae</taxon>
        <taxon>Desulfofustis</taxon>
    </lineage>
</organism>
<dbReference type="InterPro" id="IPR050194">
    <property type="entry name" value="Glycosyltransferase_grp1"/>
</dbReference>
<protein>
    <submittedName>
        <fullName evidence="3">Glycosyltransferase involved in cell wall bisynthesis</fullName>
    </submittedName>
</protein>
<feature type="domain" description="Glycosyltransferase subfamily 4-like N-terminal" evidence="2">
    <location>
        <begin position="14"/>
        <end position="182"/>
    </location>
</feature>
<gene>
    <name evidence="3" type="ORF">SAMN02745124_01968</name>
</gene>
<reference evidence="3 4" key="1">
    <citation type="submission" date="2016-11" db="EMBL/GenBank/DDBJ databases">
        <authorList>
            <person name="Jaros S."/>
            <person name="Januszkiewicz K."/>
            <person name="Wedrychowicz H."/>
        </authorList>
    </citation>
    <scope>NUCLEOTIDE SEQUENCE [LARGE SCALE GENOMIC DNA]</scope>
    <source>
        <strain evidence="3 4">DSM 9705</strain>
    </source>
</reference>
<dbReference type="AlphaFoldDB" id="A0A1M5VYR4"/>
<dbReference type="PANTHER" id="PTHR45947">
    <property type="entry name" value="SULFOQUINOVOSYL TRANSFERASE SQD2"/>
    <property type="match status" value="1"/>
</dbReference>
<dbReference type="EMBL" id="FQXS01000010">
    <property type="protein sequence ID" value="SHH80376.1"/>
    <property type="molecule type" value="Genomic_DNA"/>
</dbReference>
<keyword evidence="4" id="KW-1185">Reference proteome</keyword>
<dbReference type="PANTHER" id="PTHR45947:SF3">
    <property type="entry name" value="SULFOQUINOVOSYL TRANSFERASE SQD2"/>
    <property type="match status" value="1"/>
</dbReference>
<accession>A0A1M5VYR4</accession>
<evidence type="ECO:0000259" key="1">
    <source>
        <dbReference type="Pfam" id="PF00534"/>
    </source>
</evidence>
<keyword evidence="3" id="KW-0808">Transferase</keyword>
<feature type="domain" description="Glycosyl transferase family 1" evidence="1">
    <location>
        <begin position="193"/>
        <end position="358"/>
    </location>
</feature>
<proteinExistence type="predicted"/>
<evidence type="ECO:0000313" key="3">
    <source>
        <dbReference type="EMBL" id="SHH80376.1"/>
    </source>
</evidence>
<dbReference type="STRING" id="1121409.SAMN02745124_01968"/>
<dbReference type="SUPFAM" id="SSF53756">
    <property type="entry name" value="UDP-Glycosyltransferase/glycogen phosphorylase"/>
    <property type="match status" value="1"/>
</dbReference>
<dbReference type="Pfam" id="PF13439">
    <property type="entry name" value="Glyco_transf_4"/>
    <property type="match status" value="1"/>
</dbReference>